<evidence type="ECO:0000256" key="1">
    <source>
        <dbReference type="SAM" id="MobiDB-lite"/>
    </source>
</evidence>
<evidence type="ECO:0000313" key="2">
    <source>
        <dbReference type="EMBL" id="TGO27160.1"/>
    </source>
</evidence>
<evidence type="ECO:0000313" key="3">
    <source>
        <dbReference type="Proteomes" id="UP000297910"/>
    </source>
</evidence>
<dbReference type="EMBL" id="PQXI01000046">
    <property type="protein sequence ID" value="TGO27160.1"/>
    <property type="molecule type" value="Genomic_DNA"/>
</dbReference>
<name>A0A4Z1FV39_9HELO</name>
<organism evidence="2 3">
    <name type="scientific">Botrytis paeoniae</name>
    <dbReference type="NCBI Taxonomy" id="278948"/>
    <lineage>
        <taxon>Eukaryota</taxon>
        <taxon>Fungi</taxon>
        <taxon>Dikarya</taxon>
        <taxon>Ascomycota</taxon>
        <taxon>Pezizomycotina</taxon>
        <taxon>Leotiomycetes</taxon>
        <taxon>Helotiales</taxon>
        <taxon>Sclerotiniaceae</taxon>
        <taxon>Botrytis</taxon>
    </lineage>
</organism>
<reference evidence="2 3" key="1">
    <citation type="submission" date="2017-12" db="EMBL/GenBank/DDBJ databases">
        <title>Comparative genomics of Botrytis spp.</title>
        <authorList>
            <person name="Valero-Jimenez C.A."/>
            <person name="Tapia P."/>
            <person name="Veloso J."/>
            <person name="Silva-Moreno E."/>
            <person name="Staats M."/>
            <person name="Valdes J.H."/>
            <person name="Van Kan J.A.L."/>
        </authorList>
    </citation>
    <scope>NUCLEOTIDE SEQUENCE [LARGE SCALE GENOMIC DNA]</scope>
    <source>
        <strain evidence="2 3">Bp0003</strain>
    </source>
</reference>
<proteinExistence type="predicted"/>
<sequence>MNRISETADPANLKPLENYLEVLRYHRDSEDLWIYILMAMTDVSGNFFGGKKLAVLRNKEIALVSMWTEVGDEIWRFDGEEEGLCYVFRGYDDDEGAGRIEKKKTEKKNDGRAEMDRTFEAFFERKKKEAMEKYVDCGDDGRLFWHESIFETRRCWLVLKKRAYLWMANSLLRAARVLAKLAGEGNNDGGKKRDRDKELEENLKRKVEMVVGNLLNEMRRVSDHYPTMEREIKNREVILLKTDVGGVGTGTGGVNHVRYVGECSFGCELRFDDRHEYGYDNKKKRMGKERDKEMERVREREKKRKIELFKNVERMREWWKLGLGAPSESLDDEGEYDEGWFEEELEEWRGWSENCSSSEDSENPDDPDDLEDPEYSKDVARVRRRTRDMEDWKKFTKSLRHEILAIH</sequence>
<feature type="compositionally biased region" description="Acidic residues" evidence="1">
    <location>
        <begin position="359"/>
        <end position="373"/>
    </location>
</feature>
<accession>A0A4Z1FV39</accession>
<dbReference type="AlphaFoldDB" id="A0A4Z1FV39"/>
<keyword evidence="3" id="KW-1185">Reference proteome</keyword>
<feature type="region of interest" description="Disordered" evidence="1">
    <location>
        <begin position="348"/>
        <end position="379"/>
    </location>
</feature>
<dbReference type="Proteomes" id="UP000297910">
    <property type="component" value="Unassembled WGS sequence"/>
</dbReference>
<gene>
    <name evidence="2" type="ORF">BPAE_0046g00220</name>
</gene>
<protein>
    <submittedName>
        <fullName evidence="2">Uncharacterized protein</fullName>
    </submittedName>
</protein>
<comment type="caution">
    <text evidence="2">The sequence shown here is derived from an EMBL/GenBank/DDBJ whole genome shotgun (WGS) entry which is preliminary data.</text>
</comment>